<organism evidence="1 2">
    <name type="scientific">Penicillium frequentans</name>
    <dbReference type="NCBI Taxonomy" id="3151616"/>
    <lineage>
        <taxon>Eukaryota</taxon>
        <taxon>Fungi</taxon>
        <taxon>Dikarya</taxon>
        <taxon>Ascomycota</taxon>
        <taxon>Pezizomycotina</taxon>
        <taxon>Eurotiomycetes</taxon>
        <taxon>Eurotiomycetidae</taxon>
        <taxon>Eurotiales</taxon>
        <taxon>Aspergillaceae</taxon>
        <taxon>Penicillium</taxon>
    </lineage>
</organism>
<gene>
    <name evidence="1" type="ORF">N7494_003302</name>
</gene>
<proteinExistence type="predicted"/>
<dbReference type="Proteomes" id="UP001220324">
    <property type="component" value="Unassembled WGS sequence"/>
</dbReference>
<evidence type="ECO:0008006" key="3">
    <source>
        <dbReference type="Google" id="ProtNLM"/>
    </source>
</evidence>
<protein>
    <recommendedName>
        <fullName evidence="3">Transcription factor domain-containing protein</fullName>
    </recommendedName>
</protein>
<evidence type="ECO:0000313" key="2">
    <source>
        <dbReference type="Proteomes" id="UP001220324"/>
    </source>
</evidence>
<name>A0AAD6CYQ8_9EURO</name>
<dbReference type="Pfam" id="PF11951">
    <property type="entry name" value="Fungal_trans_2"/>
    <property type="match status" value="1"/>
</dbReference>
<dbReference type="PANTHER" id="PTHR37540">
    <property type="entry name" value="TRANSCRIPTION FACTOR (ACR-2), PUTATIVE-RELATED-RELATED"/>
    <property type="match status" value="1"/>
</dbReference>
<dbReference type="PANTHER" id="PTHR37540:SF5">
    <property type="entry name" value="TRANSCRIPTION FACTOR DOMAIN-CONTAINING PROTEIN"/>
    <property type="match status" value="1"/>
</dbReference>
<accession>A0AAD6CYQ8</accession>
<dbReference type="EMBL" id="JAQIZZ010000003">
    <property type="protein sequence ID" value="KAJ5545717.1"/>
    <property type="molecule type" value="Genomic_DNA"/>
</dbReference>
<comment type="caution">
    <text evidence="1">The sequence shown here is derived from an EMBL/GenBank/DDBJ whole genome shotgun (WGS) entry which is preliminary data.</text>
</comment>
<keyword evidence="2" id="KW-1185">Reference proteome</keyword>
<reference evidence="1 2" key="1">
    <citation type="journal article" date="2023" name="IMA Fungus">
        <title>Comparative genomic study of the Penicillium genus elucidates a diverse pangenome and 15 lateral gene transfer events.</title>
        <authorList>
            <person name="Petersen C."/>
            <person name="Sorensen T."/>
            <person name="Nielsen M.R."/>
            <person name="Sondergaard T.E."/>
            <person name="Sorensen J.L."/>
            <person name="Fitzpatrick D.A."/>
            <person name="Frisvad J.C."/>
            <person name="Nielsen K.L."/>
        </authorList>
    </citation>
    <scope>NUCLEOTIDE SEQUENCE [LARGE SCALE GENOMIC DNA]</scope>
    <source>
        <strain evidence="1 2">IBT 35679</strain>
    </source>
</reference>
<sequence>MQAGLVEAFPALPRYTNESLDFYFHHYKTYVSHIALPFSSNIMSGWFLRTALGQPALVETVLLMSAGCLASHLIMVDASIQRTRRTIQDTLQLRSRTLKSLQNLLLHPSTCFSEETLLVIALLMCVEGAQADFESVDAHIVGLQHVITRLGGLEKISLQTLSILYCCDAMQGLNRNSPPTFKISRRWATWIRNNSACLTESPYPSPQSLGKRFFNALWFGDLPSDLIKIIRVFGKLISIHERMIRESCSERT</sequence>
<evidence type="ECO:0000313" key="1">
    <source>
        <dbReference type="EMBL" id="KAJ5545717.1"/>
    </source>
</evidence>
<dbReference type="AlphaFoldDB" id="A0AAD6CYQ8"/>
<dbReference type="InterPro" id="IPR021858">
    <property type="entry name" value="Fun_TF"/>
</dbReference>